<dbReference type="GO" id="GO:0005576">
    <property type="term" value="C:extracellular region"/>
    <property type="evidence" value="ECO:0007669"/>
    <property type="project" value="UniProtKB-SubCell"/>
</dbReference>
<name>A0A1H7ZUS1_9SPHN</name>
<evidence type="ECO:0000256" key="12">
    <source>
        <dbReference type="ARBA" id="ARBA00022824"/>
    </source>
</evidence>
<evidence type="ECO:0000256" key="10">
    <source>
        <dbReference type="ARBA" id="ARBA00022729"/>
    </source>
</evidence>
<evidence type="ECO:0000256" key="20">
    <source>
        <dbReference type="ARBA" id="ARBA00033328"/>
    </source>
</evidence>
<accession>A0A1H7ZUS1</accession>
<keyword evidence="8" id="KW-0645">Protease</keyword>
<keyword evidence="16" id="KW-0865">Zymogen</keyword>
<organism evidence="23 24">
    <name type="scientific">Sphingomonas gellani</name>
    <dbReference type="NCBI Taxonomy" id="1166340"/>
    <lineage>
        <taxon>Bacteria</taxon>
        <taxon>Pseudomonadati</taxon>
        <taxon>Pseudomonadota</taxon>
        <taxon>Alphaproteobacteria</taxon>
        <taxon>Sphingomonadales</taxon>
        <taxon>Sphingomonadaceae</taxon>
        <taxon>Sphingomonas</taxon>
    </lineage>
</organism>
<evidence type="ECO:0000256" key="17">
    <source>
        <dbReference type="ARBA" id="ARBA00023180"/>
    </source>
</evidence>
<evidence type="ECO:0000256" key="14">
    <source>
        <dbReference type="ARBA" id="ARBA00023034"/>
    </source>
</evidence>
<keyword evidence="13" id="KW-0862">Zinc</keyword>
<evidence type="ECO:0000313" key="23">
    <source>
        <dbReference type="EMBL" id="SEM62016.1"/>
    </source>
</evidence>
<reference evidence="24" key="1">
    <citation type="submission" date="2016-10" db="EMBL/GenBank/DDBJ databases">
        <authorList>
            <person name="Varghese N."/>
            <person name="Submissions S."/>
        </authorList>
    </citation>
    <scope>NUCLEOTIDE SEQUENCE [LARGE SCALE GENOMIC DNA]</scope>
    <source>
        <strain evidence="24">S6-262</strain>
    </source>
</reference>
<dbReference type="Gene3D" id="3.50.30.30">
    <property type="match status" value="1"/>
</dbReference>
<dbReference type="STRING" id="1166340.SAMN05192583_0856"/>
<keyword evidence="11" id="KW-0378">Hydrolase</keyword>
<keyword evidence="24" id="KW-1185">Reference proteome</keyword>
<evidence type="ECO:0000256" key="3">
    <source>
        <dbReference type="ARBA" id="ARBA00004555"/>
    </source>
</evidence>
<dbReference type="GO" id="GO:0070573">
    <property type="term" value="F:metallodipeptidase activity"/>
    <property type="evidence" value="ECO:0007669"/>
    <property type="project" value="InterPro"/>
</dbReference>
<keyword evidence="15" id="KW-0482">Metalloprotease</keyword>
<evidence type="ECO:0000313" key="24">
    <source>
        <dbReference type="Proteomes" id="UP000199206"/>
    </source>
</evidence>
<evidence type="ECO:0000256" key="9">
    <source>
        <dbReference type="ARBA" id="ARBA00022723"/>
    </source>
</evidence>
<evidence type="ECO:0000256" key="5">
    <source>
        <dbReference type="ARBA" id="ARBA00014116"/>
    </source>
</evidence>
<protein>
    <recommendedName>
        <fullName evidence="5">Carboxypeptidase Q</fullName>
    </recommendedName>
    <alternativeName>
        <fullName evidence="20">Plasma glutamate carboxypeptidase</fullName>
    </alternativeName>
</protein>
<evidence type="ECO:0000256" key="16">
    <source>
        <dbReference type="ARBA" id="ARBA00023145"/>
    </source>
</evidence>
<dbReference type="EMBL" id="FOCF01000001">
    <property type="protein sequence ID" value="SEM62016.1"/>
    <property type="molecule type" value="Genomic_DNA"/>
</dbReference>
<dbReference type="SUPFAM" id="SSF53187">
    <property type="entry name" value="Zn-dependent exopeptidases"/>
    <property type="match status" value="1"/>
</dbReference>
<proteinExistence type="predicted"/>
<evidence type="ECO:0000256" key="2">
    <source>
        <dbReference type="ARBA" id="ARBA00004371"/>
    </source>
</evidence>
<feature type="signal peptide" evidence="21">
    <location>
        <begin position="1"/>
        <end position="34"/>
    </location>
</feature>
<dbReference type="GO" id="GO:0005764">
    <property type="term" value="C:lysosome"/>
    <property type="evidence" value="ECO:0007669"/>
    <property type="project" value="UniProtKB-SubCell"/>
</dbReference>
<keyword evidence="7" id="KW-0121">Carboxypeptidase</keyword>
<evidence type="ECO:0000256" key="7">
    <source>
        <dbReference type="ARBA" id="ARBA00022645"/>
    </source>
</evidence>
<keyword evidence="10 21" id="KW-0732">Signal</keyword>
<keyword evidence="14" id="KW-0333">Golgi apparatus</keyword>
<sequence>MTSARSAAARTLLIRSSGALLAGAALGATAPLMAQTAPPVVPVIGHGRAIPLGVAIDPAIAAVRDKALTDTVAYSIVEALTTEIGPRPDGSDAQARSRQWAVTRLNALGFRNVRIEPYELHNVWERGEERAELVGANAQSLRVTALGNSGATPAAGMTAPVVFFPSLNDLLLAPDAMVRGRIVFVSNAMHATQDGSSYGSEGAARFVGPDIAARKGAAAIVIRSIGTDHGRGPHAGVTDFESGVAPIPAAALSVADAETLERLAKTGRPVSLHLTLTPRFVGTRMSGNVVAEVPGRDKDAGIVLIGGHLDSWDLGTGAIDDASGVAITTAAAKLILDRGRAPRRTIRVVWFGDEETGGWGGRAYAEAHKAERHAIAGESDFGADRVWRFETNLPDSAKAVGDRLAVALQPLGIGRGKGVGGDGTDVEPVFDLGVAAIDLNQSGLRYFDWHHTPEDTLDKVDPEQLRQNVAAWATMLAVVADAPETIGPVQKR</sequence>
<feature type="chain" id="PRO_5011582374" description="Carboxypeptidase Q" evidence="21">
    <location>
        <begin position="35"/>
        <end position="492"/>
    </location>
</feature>
<evidence type="ECO:0000256" key="15">
    <source>
        <dbReference type="ARBA" id="ARBA00023049"/>
    </source>
</evidence>
<dbReference type="PANTHER" id="PTHR12053">
    <property type="entry name" value="PROTEASE FAMILY M28 PLASMA GLUTAMATE CARBOXYPEPTIDASE-RELATED"/>
    <property type="match status" value="1"/>
</dbReference>
<evidence type="ECO:0000256" key="21">
    <source>
        <dbReference type="SAM" id="SignalP"/>
    </source>
</evidence>
<evidence type="ECO:0000256" key="11">
    <source>
        <dbReference type="ARBA" id="ARBA00022801"/>
    </source>
</evidence>
<evidence type="ECO:0000256" key="6">
    <source>
        <dbReference type="ARBA" id="ARBA00022525"/>
    </source>
</evidence>
<keyword evidence="6" id="KW-0964">Secreted</keyword>
<dbReference type="AlphaFoldDB" id="A0A1H7ZUS1"/>
<dbReference type="GO" id="GO:0006508">
    <property type="term" value="P:proteolysis"/>
    <property type="evidence" value="ECO:0007669"/>
    <property type="project" value="UniProtKB-KW"/>
</dbReference>
<keyword evidence="9" id="KW-0479">Metal-binding</keyword>
<keyword evidence="12" id="KW-0256">Endoplasmic reticulum</keyword>
<dbReference type="PANTHER" id="PTHR12053:SF3">
    <property type="entry name" value="CARBOXYPEPTIDASE Q"/>
    <property type="match status" value="1"/>
</dbReference>
<dbReference type="Gene3D" id="3.40.630.10">
    <property type="entry name" value="Zn peptidases"/>
    <property type="match status" value="1"/>
</dbReference>
<evidence type="ECO:0000256" key="1">
    <source>
        <dbReference type="ARBA" id="ARBA00004240"/>
    </source>
</evidence>
<dbReference type="Proteomes" id="UP000199206">
    <property type="component" value="Unassembled WGS sequence"/>
</dbReference>
<dbReference type="InterPro" id="IPR007484">
    <property type="entry name" value="Peptidase_M28"/>
</dbReference>
<dbReference type="GO" id="GO:0004180">
    <property type="term" value="F:carboxypeptidase activity"/>
    <property type="evidence" value="ECO:0007669"/>
    <property type="project" value="UniProtKB-KW"/>
</dbReference>
<dbReference type="GO" id="GO:0046872">
    <property type="term" value="F:metal ion binding"/>
    <property type="evidence" value="ECO:0007669"/>
    <property type="project" value="UniProtKB-KW"/>
</dbReference>
<feature type="domain" description="Peptidase M28" evidence="22">
    <location>
        <begin position="288"/>
        <end position="474"/>
    </location>
</feature>
<dbReference type="InterPro" id="IPR039866">
    <property type="entry name" value="CPQ"/>
</dbReference>
<dbReference type="Pfam" id="PF04389">
    <property type="entry name" value="Peptidase_M28"/>
    <property type="match status" value="1"/>
</dbReference>
<gene>
    <name evidence="23" type="ORF">SAMN05192583_0856</name>
</gene>
<evidence type="ECO:0000256" key="4">
    <source>
        <dbReference type="ARBA" id="ARBA00004613"/>
    </source>
</evidence>
<comment type="subunit">
    <text evidence="19">Homodimer. The monomeric form is inactive while the homodimer is active.</text>
</comment>
<evidence type="ECO:0000256" key="19">
    <source>
        <dbReference type="ARBA" id="ARBA00025833"/>
    </source>
</evidence>
<evidence type="ECO:0000256" key="8">
    <source>
        <dbReference type="ARBA" id="ARBA00022670"/>
    </source>
</evidence>
<evidence type="ECO:0000256" key="13">
    <source>
        <dbReference type="ARBA" id="ARBA00022833"/>
    </source>
</evidence>
<comment type="subcellular location">
    <subcellularLocation>
        <location evidence="1">Endoplasmic reticulum</location>
    </subcellularLocation>
    <subcellularLocation>
        <location evidence="3">Golgi apparatus</location>
    </subcellularLocation>
    <subcellularLocation>
        <location evidence="2">Lysosome</location>
    </subcellularLocation>
    <subcellularLocation>
        <location evidence="4">Secreted</location>
    </subcellularLocation>
</comment>
<keyword evidence="18" id="KW-0458">Lysosome</keyword>
<evidence type="ECO:0000256" key="18">
    <source>
        <dbReference type="ARBA" id="ARBA00023228"/>
    </source>
</evidence>
<keyword evidence="17" id="KW-0325">Glycoprotein</keyword>
<evidence type="ECO:0000259" key="22">
    <source>
        <dbReference type="Pfam" id="PF04389"/>
    </source>
</evidence>